<evidence type="ECO:0000256" key="3">
    <source>
        <dbReference type="ARBA" id="ARBA00022989"/>
    </source>
</evidence>
<feature type="transmembrane region" description="Helical" evidence="6">
    <location>
        <begin position="233"/>
        <end position="253"/>
    </location>
</feature>
<dbReference type="EMBL" id="BLLK01000022">
    <property type="protein sequence ID" value="GFH45706.1"/>
    <property type="molecule type" value="Genomic_DNA"/>
</dbReference>
<dbReference type="Proteomes" id="UP001054902">
    <property type="component" value="Unassembled WGS sequence"/>
</dbReference>
<comment type="caution">
    <text evidence="8">The sequence shown here is derived from an EMBL/GenBank/DDBJ whole genome shotgun (WGS) entry which is preliminary data.</text>
</comment>
<keyword evidence="4 6" id="KW-0472">Membrane</keyword>
<feature type="domain" description="Amino acid transporter transmembrane" evidence="7">
    <location>
        <begin position="67"/>
        <end position="486"/>
    </location>
</feature>
<feature type="transmembrane region" description="Helical" evidence="6">
    <location>
        <begin position="76"/>
        <end position="94"/>
    </location>
</feature>
<dbReference type="Pfam" id="PF01490">
    <property type="entry name" value="Aa_trans"/>
    <property type="match status" value="1"/>
</dbReference>
<keyword evidence="9" id="KW-1185">Reference proteome</keyword>
<feature type="transmembrane region" description="Helical" evidence="6">
    <location>
        <begin position="106"/>
        <end position="127"/>
    </location>
</feature>
<feature type="compositionally biased region" description="Polar residues" evidence="5">
    <location>
        <begin position="1"/>
        <end position="11"/>
    </location>
</feature>
<feature type="compositionally biased region" description="Polar residues" evidence="5">
    <location>
        <begin position="19"/>
        <end position="36"/>
    </location>
</feature>
<dbReference type="PANTHER" id="PTHR22950">
    <property type="entry name" value="AMINO ACID TRANSPORTER"/>
    <property type="match status" value="1"/>
</dbReference>
<feature type="transmembrane region" description="Helical" evidence="6">
    <location>
        <begin position="369"/>
        <end position="391"/>
    </location>
</feature>
<feature type="transmembrane region" description="Helical" evidence="6">
    <location>
        <begin position="165"/>
        <end position="185"/>
    </location>
</feature>
<evidence type="ECO:0000256" key="2">
    <source>
        <dbReference type="ARBA" id="ARBA00022692"/>
    </source>
</evidence>
<feature type="transmembrane region" description="Helical" evidence="6">
    <location>
        <begin position="470"/>
        <end position="491"/>
    </location>
</feature>
<dbReference type="GO" id="GO:0016020">
    <property type="term" value="C:membrane"/>
    <property type="evidence" value="ECO:0007669"/>
    <property type="project" value="UniProtKB-SubCell"/>
</dbReference>
<dbReference type="GO" id="GO:0015179">
    <property type="term" value="F:L-amino acid transmembrane transporter activity"/>
    <property type="evidence" value="ECO:0007669"/>
    <property type="project" value="TreeGrafter"/>
</dbReference>
<dbReference type="AlphaFoldDB" id="A0AAD3H0E6"/>
<feature type="transmembrane region" description="Helical" evidence="6">
    <location>
        <begin position="445"/>
        <end position="464"/>
    </location>
</feature>
<evidence type="ECO:0000313" key="9">
    <source>
        <dbReference type="Proteomes" id="UP001054902"/>
    </source>
</evidence>
<evidence type="ECO:0000256" key="6">
    <source>
        <dbReference type="SAM" id="Phobius"/>
    </source>
</evidence>
<organism evidence="8 9">
    <name type="scientific">Chaetoceros tenuissimus</name>
    <dbReference type="NCBI Taxonomy" id="426638"/>
    <lineage>
        <taxon>Eukaryota</taxon>
        <taxon>Sar</taxon>
        <taxon>Stramenopiles</taxon>
        <taxon>Ochrophyta</taxon>
        <taxon>Bacillariophyta</taxon>
        <taxon>Coscinodiscophyceae</taxon>
        <taxon>Chaetocerotophycidae</taxon>
        <taxon>Chaetocerotales</taxon>
        <taxon>Chaetocerotaceae</taxon>
        <taxon>Chaetoceros</taxon>
    </lineage>
</organism>
<sequence>MADETQSSLQNIEEESSVGPMSSQSLDEVSNSSEGQMNVPDYSDHQEQDINSNEADQTEINDEDMIRKGTVTSARFNILSTMVGGGSLSLPLAFHQAGKGFLGPVLLIFIAFIVKQSIHLLINAAILSHPMDDRPENIKYKGTKSFESVAFHAFGAKAKKFSMGLLSIICFFTIVGYGVLLRDMLLPVSDMIFGPDANGNTGPSFHHNLTMLCIILLVTPLCTLRDLTPLESVGAISMLSIMTVAGCITYRSYQCNFSPLYADMRKMEWYEYINYVPSREYGLIGAFHDFLNALPIIMSVFMCHFNVLPVHNELCNPSPTRVKKLFASSIWGACAFYLFVGFSGSMYGNCTEDGKVEGNVLLSFDEDDSLLMIGRICLSLTITAAFPILVVPCRDVVIRALEESHTGDTDTDNGDLDESMIEPLLSGTEQDHNNSKSENAYRRKVISIAIFWLGAILASFVESIDIVWDILGGSLSLIMGFLLPSASFLVISKLVPIYANNETNASEQGLEQQQNEQVDGDSSNFTECLDRRFACLLIFLIVPIMILLTCNAIYNIA</sequence>
<reference evidence="8 9" key="1">
    <citation type="journal article" date="2021" name="Sci. Rep.">
        <title>The genome of the diatom Chaetoceros tenuissimus carries an ancient integrated fragment of an extant virus.</title>
        <authorList>
            <person name="Hongo Y."/>
            <person name="Kimura K."/>
            <person name="Takaki Y."/>
            <person name="Yoshida Y."/>
            <person name="Baba S."/>
            <person name="Kobayashi G."/>
            <person name="Nagasaki K."/>
            <person name="Hano T."/>
            <person name="Tomaru Y."/>
        </authorList>
    </citation>
    <scope>NUCLEOTIDE SEQUENCE [LARGE SCALE GENOMIC DNA]</scope>
    <source>
        <strain evidence="8 9">NIES-3715</strain>
    </source>
</reference>
<evidence type="ECO:0000256" key="5">
    <source>
        <dbReference type="SAM" id="MobiDB-lite"/>
    </source>
</evidence>
<feature type="region of interest" description="Disordered" evidence="5">
    <location>
        <begin position="1"/>
        <end position="64"/>
    </location>
</feature>
<feature type="transmembrane region" description="Helical" evidence="6">
    <location>
        <begin position="205"/>
        <end position="224"/>
    </location>
</feature>
<evidence type="ECO:0000256" key="1">
    <source>
        <dbReference type="ARBA" id="ARBA00004141"/>
    </source>
</evidence>
<evidence type="ECO:0000313" key="8">
    <source>
        <dbReference type="EMBL" id="GFH45706.1"/>
    </source>
</evidence>
<feature type="transmembrane region" description="Helical" evidence="6">
    <location>
        <begin position="533"/>
        <end position="554"/>
    </location>
</feature>
<dbReference type="PANTHER" id="PTHR22950:SF652">
    <property type="entry name" value="TRANSMEMBRANE AMINO ACID TRANSPORTER FAMILY PROTEIN"/>
    <property type="match status" value="1"/>
</dbReference>
<keyword evidence="3 6" id="KW-1133">Transmembrane helix</keyword>
<comment type="subcellular location">
    <subcellularLocation>
        <location evidence="1">Membrane</location>
        <topology evidence="1">Multi-pass membrane protein</topology>
    </subcellularLocation>
</comment>
<protein>
    <recommendedName>
        <fullName evidence="7">Amino acid transporter transmembrane domain-containing protein</fullName>
    </recommendedName>
</protein>
<feature type="transmembrane region" description="Helical" evidence="6">
    <location>
        <begin position="290"/>
        <end position="308"/>
    </location>
</feature>
<dbReference type="InterPro" id="IPR013057">
    <property type="entry name" value="AA_transpt_TM"/>
</dbReference>
<keyword evidence="2 6" id="KW-0812">Transmembrane</keyword>
<evidence type="ECO:0000256" key="4">
    <source>
        <dbReference type="ARBA" id="ARBA00023136"/>
    </source>
</evidence>
<evidence type="ECO:0000259" key="7">
    <source>
        <dbReference type="Pfam" id="PF01490"/>
    </source>
</evidence>
<gene>
    <name evidence="8" type="ORF">CTEN210_02180</name>
</gene>
<accession>A0AAD3H0E6</accession>
<feature type="transmembrane region" description="Helical" evidence="6">
    <location>
        <begin position="329"/>
        <end position="349"/>
    </location>
</feature>
<name>A0AAD3H0E6_9STRA</name>
<proteinExistence type="predicted"/>